<protein>
    <submittedName>
        <fullName evidence="1">Uncharacterized protein</fullName>
    </submittedName>
</protein>
<sequence length="61" mass="7113">MKRSAGVPFQKILCRCRLSETYSPAIRESANRVRQFGRGRSWTASFKLEFPPPCSRLRILR</sequence>
<accession>Q7UQB0</accession>
<dbReference type="AlphaFoldDB" id="Q7UQB0"/>
<dbReference type="EMBL" id="BX294144">
    <property type="protein sequence ID" value="CAD74795.1"/>
    <property type="molecule type" value="Genomic_DNA"/>
</dbReference>
<proteinExistence type="predicted"/>
<dbReference type="HOGENOM" id="CLU_2919711_0_0_0"/>
<dbReference type="Proteomes" id="UP000001025">
    <property type="component" value="Chromosome"/>
</dbReference>
<gene>
    <name evidence="1" type="ordered locus">RB6429</name>
</gene>
<name>Q7UQB0_RHOBA</name>
<keyword evidence="2" id="KW-1185">Reference proteome</keyword>
<dbReference type="InParanoid" id="Q7UQB0"/>
<dbReference type="KEGG" id="rba:RB6429"/>
<evidence type="ECO:0000313" key="2">
    <source>
        <dbReference type="Proteomes" id="UP000001025"/>
    </source>
</evidence>
<dbReference type="STRING" id="243090.RB6429"/>
<organism evidence="1 2">
    <name type="scientific">Rhodopirellula baltica (strain DSM 10527 / NCIMB 13988 / SH1)</name>
    <dbReference type="NCBI Taxonomy" id="243090"/>
    <lineage>
        <taxon>Bacteria</taxon>
        <taxon>Pseudomonadati</taxon>
        <taxon>Planctomycetota</taxon>
        <taxon>Planctomycetia</taxon>
        <taxon>Pirellulales</taxon>
        <taxon>Pirellulaceae</taxon>
        <taxon>Rhodopirellula</taxon>
    </lineage>
</organism>
<evidence type="ECO:0000313" key="1">
    <source>
        <dbReference type="EMBL" id="CAD74795.1"/>
    </source>
</evidence>
<dbReference type="EnsemblBacteria" id="CAD74795">
    <property type="protein sequence ID" value="CAD74795"/>
    <property type="gene ID" value="RB6429"/>
</dbReference>
<reference evidence="1 2" key="1">
    <citation type="journal article" date="2003" name="Proc. Natl. Acad. Sci. U.S.A.">
        <title>Complete genome sequence of the marine planctomycete Pirellula sp. strain 1.</title>
        <authorList>
            <person name="Gloeckner F.O."/>
            <person name="Kube M."/>
            <person name="Bauer M."/>
            <person name="Teeling H."/>
            <person name="Lombardot T."/>
            <person name="Ludwig W."/>
            <person name="Gade D."/>
            <person name="Beck A."/>
            <person name="Borzym K."/>
            <person name="Heitmann K."/>
            <person name="Rabus R."/>
            <person name="Schlesner H."/>
            <person name="Amann R."/>
            <person name="Reinhardt R."/>
        </authorList>
    </citation>
    <scope>NUCLEOTIDE SEQUENCE [LARGE SCALE GENOMIC DNA]</scope>
    <source>
        <strain evidence="2">DSM 10527 / NCIMB 13988 / SH1</strain>
    </source>
</reference>